<accession>A0A2S4EAG5</accession>
<reference evidence="3 6" key="3">
    <citation type="journal article" date="2018" name="Syst. Appl. Microbiol.">
        <title>Agrobacterium rosae sp. nov., isolated from galls on different agricultural crops.</title>
        <authorList>
            <person name="Kuzmanovic N."/>
            <person name="Pulawska J."/>
            <person name="Smalla K."/>
            <person name="Nesme X."/>
        </authorList>
    </citation>
    <scope>NUCLEOTIDE SEQUENCE [LARGE SCALE GENOMIC DNA]</scope>
    <source>
        <strain evidence="3 6">NCPPB 1650</strain>
    </source>
</reference>
<dbReference type="Proteomes" id="UP000237447">
    <property type="component" value="Unassembled WGS sequence"/>
</dbReference>
<evidence type="ECO:0000313" key="5">
    <source>
        <dbReference type="Proteomes" id="UP000187891"/>
    </source>
</evidence>
<evidence type="ECO:0000313" key="4">
    <source>
        <dbReference type="EMBL" id="SCX14218.1"/>
    </source>
</evidence>
<dbReference type="AlphaFoldDB" id="A0A1R3TQQ4"/>
<organism evidence="4 5">
    <name type="scientific">Agrobacterium rosae</name>
    <dbReference type="NCBI Taxonomy" id="1972867"/>
    <lineage>
        <taxon>Bacteria</taxon>
        <taxon>Pseudomonadati</taxon>
        <taxon>Pseudomonadota</taxon>
        <taxon>Alphaproteobacteria</taxon>
        <taxon>Hyphomicrobiales</taxon>
        <taxon>Rhizobiaceae</taxon>
        <taxon>Rhizobium/Agrobacterium group</taxon>
        <taxon>Agrobacterium</taxon>
    </lineage>
</organism>
<proteinExistence type="predicted"/>
<evidence type="ECO:0000313" key="6">
    <source>
        <dbReference type="Proteomes" id="UP000237447"/>
    </source>
</evidence>
<evidence type="ECO:0000313" key="3">
    <source>
        <dbReference type="EMBL" id="POO50502.1"/>
    </source>
</evidence>
<reference evidence="2 7" key="4">
    <citation type="journal article" date="2023" name="Phytobiomes J">
        <title>Deciphering the key players within the bacterial microbiota associated with aerial crown gall tumors on rhododendron: Insights into the gallobiome.</title>
        <authorList>
            <person name="Kuzmanovic N."/>
            <person name="Nesme J."/>
            <person name="Wolf J."/>
            <person name="Neumann-Schaal M."/>
            <person name="Petersen J."/>
            <person name="Fernandez-Gnecco G."/>
            <person name="Sproeer C."/>
            <person name="Bunk B."/>
            <person name="Overmann J."/>
            <person name="Sorensen S.J."/>
            <person name="Idczak E."/>
            <person name="Smalla K."/>
        </authorList>
    </citation>
    <scope>NUCLEOTIDE SEQUENCE [LARGE SCALE GENOMIC DNA]</scope>
    <source>
        <strain evidence="7">rho-14.1</strain>
        <strain evidence="2">Rho-14.1</strain>
    </source>
</reference>
<evidence type="ECO:0000313" key="2">
    <source>
        <dbReference type="EMBL" id="MDX8328549.1"/>
    </source>
</evidence>
<dbReference type="EMBL" id="NXEJ01000008">
    <property type="protein sequence ID" value="POO50502.1"/>
    <property type="molecule type" value="Genomic_DNA"/>
</dbReference>
<dbReference type="EMBL" id="FMUE01000002">
    <property type="protein sequence ID" value="SCX14218.1"/>
    <property type="molecule type" value="Genomic_DNA"/>
</dbReference>
<evidence type="ECO:0000256" key="1">
    <source>
        <dbReference type="SAM" id="MobiDB-lite"/>
    </source>
</evidence>
<feature type="region of interest" description="Disordered" evidence="1">
    <location>
        <begin position="1"/>
        <end position="37"/>
    </location>
</feature>
<protein>
    <recommendedName>
        <fullName evidence="8">DUF883 domain-containing protein</fullName>
    </recommendedName>
</protein>
<dbReference type="RefSeq" id="WP_077118528.1">
    <property type="nucleotide sequence ID" value="NZ_CP192765.1"/>
</dbReference>
<name>A0A1R3TQQ4_9HYPH</name>
<sequence>MNDKSTQSPTSDPANPDLSLQTDLGNTVPDENNIESKPYTPLVDVALQQVAERDDGIGNSVSEDLTAIKAEVESLSQRAVVSAQKNAVSTVRSTRGFVYKNPLASLGLAATLGYALGLMRKP</sequence>
<reference evidence="4" key="1">
    <citation type="submission" date="2016-10" db="EMBL/GenBank/DDBJ databases">
        <authorList>
            <person name="de Groot N.N."/>
        </authorList>
    </citation>
    <scope>NUCLEOTIDE SEQUENCE [LARGE SCALE GENOMIC DNA]</scope>
    <source>
        <strain evidence="4">DSM25559</strain>
    </source>
</reference>
<reference evidence="5" key="2">
    <citation type="submission" date="2016-10" db="EMBL/GenBank/DDBJ databases">
        <authorList>
            <person name="Wibberg D."/>
        </authorList>
    </citation>
    <scope>NUCLEOTIDE SEQUENCE [LARGE SCALE GENOMIC DNA]</scope>
</reference>
<accession>A0A1R3TQQ4</accession>
<dbReference type="EMBL" id="JAVRAD010000002">
    <property type="protein sequence ID" value="MDX8328549.1"/>
    <property type="molecule type" value="Genomic_DNA"/>
</dbReference>
<evidence type="ECO:0008006" key="8">
    <source>
        <dbReference type="Google" id="ProtNLM"/>
    </source>
</evidence>
<feature type="compositionally biased region" description="Polar residues" evidence="1">
    <location>
        <begin position="1"/>
        <end position="25"/>
    </location>
</feature>
<dbReference type="GeneID" id="86881477"/>
<gene>
    <name evidence="3" type="ORF">CPJ18_19340</name>
    <name evidence="4" type="ORF">DSM25559_1296</name>
    <name evidence="2" type="ORF">RMS29_04870</name>
</gene>
<keyword evidence="7" id="KW-1185">Reference proteome</keyword>
<dbReference type="Proteomes" id="UP000187891">
    <property type="component" value="Unassembled WGS sequence"/>
</dbReference>
<dbReference type="Proteomes" id="UP001277561">
    <property type="component" value="Unassembled WGS sequence"/>
</dbReference>
<evidence type="ECO:0000313" key="7">
    <source>
        <dbReference type="Proteomes" id="UP001277561"/>
    </source>
</evidence>